<dbReference type="AlphaFoldDB" id="R8BG33"/>
<dbReference type="PANTHER" id="PTHR23501:SF177">
    <property type="entry name" value="MAJOR FACILITATOR SUPERFAMILY (MFS) PROFILE DOMAIN-CONTAINING PROTEIN-RELATED"/>
    <property type="match status" value="1"/>
</dbReference>
<dbReference type="Gene3D" id="1.20.1250.20">
    <property type="entry name" value="MFS general substrate transporter like domains"/>
    <property type="match status" value="1"/>
</dbReference>
<evidence type="ECO:0000313" key="9">
    <source>
        <dbReference type="EMBL" id="EON98258.1"/>
    </source>
</evidence>
<feature type="region of interest" description="Disordered" evidence="6">
    <location>
        <begin position="1"/>
        <end position="51"/>
    </location>
</feature>
<evidence type="ECO:0000256" key="1">
    <source>
        <dbReference type="ARBA" id="ARBA00004141"/>
    </source>
</evidence>
<evidence type="ECO:0000256" key="2">
    <source>
        <dbReference type="ARBA" id="ARBA00022448"/>
    </source>
</evidence>
<proteinExistence type="predicted"/>
<dbReference type="InterPro" id="IPR036259">
    <property type="entry name" value="MFS_trans_sf"/>
</dbReference>
<keyword evidence="5 7" id="KW-0472">Membrane</keyword>
<feature type="transmembrane region" description="Helical" evidence="7">
    <location>
        <begin position="155"/>
        <end position="180"/>
    </location>
</feature>
<keyword evidence="3 7" id="KW-0812">Transmembrane</keyword>
<dbReference type="FunFam" id="1.20.1250.20:FF:000196">
    <property type="entry name" value="MFS toxin efflux pump (AflT)"/>
    <property type="match status" value="1"/>
</dbReference>
<dbReference type="Pfam" id="PF07690">
    <property type="entry name" value="MFS_1"/>
    <property type="match status" value="1"/>
</dbReference>
<feature type="transmembrane region" description="Helical" evidence="7">
    <location>
        <begin position="258"/>
        <end position="276"/>
    </location>
</feature>
<feature type="transmembrane region" description="Helical" evidence="7">
    <location>
        <begin position="288"/>
        <end position="308"/>
    </location>
</feature>
<feature type="transmembrane region" description="Helical" evidence="7">
    <location>
        <begin position="369"/>
        <end position="386"/>
    </location>
</feature>
<keyword evidence="4 7" id="KW-1133">Transmembrane helix</keyword>
<evidence type="ECO:0000256" key="7">
    <source>
        <dbReference type="SAM" id="Phobius"/>
    </source>
</evidence>
<feature type="transmembrane region" description="Helical" evidence="7">
    <location>
        <begin position="218"/>
        <end position="238"/>
    </location>
</feature>
<feature type="domain" description="Major facilitator superfamily (MFS) profile" evidence="8">
    <location>
        <begin position="65"/>
        <end position="543"/>
    </location>
</feature>
<feature type="transmembrane region" description="Helical" evidence="7">
    <location>
        <begin position="529"/>
        <end position="550"/>
    </location>
</feature>
<evidence type="ECO:0000259" key="8">
    <source>
        <dbReference type="PROSITE" id="PS50850"/>
    </source>
</evidence>
<evidence type="ECO:0000313" key="10">
    <source>
        <dbReference type="Proteomes" id="UP000014074"/>
    </source>
</evidence>
<dbReference type="PANTHER" id="PTHR23501">
    <property type="entry name" value="MAJOR FACILITATOR SUPERFAMILY"/>
    <property type="match status" value="1"/>
</dbReference>
<evidence type="ECO:0000256" key="3">
    <source>
        <dbReference type="ARBA" id="ARBA00022692"/>
    </source>
</evidence>
<dbReference type="eggNOG" id="KOG0254">
    <property type="taxonomic scope" value="Eukaryota"/>
</dbReference>
<sequence>MSLRETAPNESAGHGHGQKTPSEKDTDAELETSVDSAKETDNLPRVEAEAEAADKYPHGGRLVVIMAALCSAMFLTALDQTIIGTAIPRITDEFHGLDKVSWYASAYFMTFGGSQPSWGKVYRYLPLKMTYLVSLFIFELGSLICGVAPSANALIVGRALAGLGGAGLATGVLTIIAFSAPSEMRPMLIGINGSMYGIASVCGPLLGGVFTHKVTWRWCFYINLPIGGVAAIAIVFFLKPPSAAKPVKTTLAEKLLQLDPAGIALCMGLIVSYGLALEYGGQSRAWNSSTVIGLLVGFVLIGAAFAAWEIYQSDRAMLPRRILSQRKVWSCSLYAFVLAGSYFISLYYLPIYFQSIQNVNALVSGVHNLPAVISIVFSTIGAGAIVSKTGHAIPVAAVGSVLATVGAGLFYTLDEGTSIGKWIGYQIIASLGWGLSYQMPNMIGQSGTPDSDLSTVNGIILFFQVLGGSFGITASQSGFNNQLIRTAATTAPTVSAAALLGTGATDIHTAFSANQIPGIVLAYLAGLRVVWAITISLAGVSLLVTAAVSWKRLHGVTAGGAVA</sequence>
<feature type="compositionally biased region" description="Basic and acidic residues" evidence="6">
    <location>
        <begin position="36"/>
        <end position="51"/>
    </location>
</feature>
<dbReference type="KEGG" id="tmn:UCRPA7_6205"/>
<reference evidence="10" key="1">
    <citation type="journal article" date="2013" name="Genome Announc.">
        <title>Draft genome sequence of the ascomycete Phaeoacremonium aleophilum strain UCR-PA7, a causal agent of the esca disease complex in grapevines.</title>
        <authorList>
            <person name="Blanco-Ulate B."/>
            <person name="Rolshausen P."/>
            <person name="Cantu D."/>
        </authorList>
    </citation>
    <scope>NUCLEOTIDE SEQUENCE [LARGE SCALE GENOMIC DNA]</scope>
    <source>
        <strain evidence="10">UCR-PA7</strain>
    </source>
</reference>
<dbReference type="PROSITE" id="PS50850">
    <property type="entry name" value="MFS"/>
    <property type="match status" value="1"/>
</dbReference>
<dbReference type="HOGENOM" id="CLU_000960_22_1_1"/>
<dbReference type="InterPro" id="IPR020846">
    <property type="entry name" value="MFS_dom"/>
</dbReference>
<dbReference type="OrthoDB" id="10021397at2759"/>
<feature type="transmembrane region" description="Helical" evidence="7">
    <location>
        <begin position="62"/>
        <end position="88"/>
    </location>
</feature>
<feature type="transmembrane region" description="Helical" evidence="7">
    <location>
        <begin position="130"/>
        <end position="149"/>
    </location>
</feature>
<feature type="transmembrane region" description="Helical" evidence="7">
    <location>
        <begin position="328"/>
        <end position="349"/>
    </location>
</feature>
<accession>R8BG33</accession>
<dbReference type="CDD" id="cd17502">
    <property type="entry name" value="MFS_Azr1_MDR_like"/>
    <property type="match status" value="1"/>
</dbReference>
<dbReference type="Proteomes" id="UP000014074">
    <property type="component" value="Unassembled WGS sequence"/>
</dbReference>
<evidence type="ECO:0000256" key="5">
    <source>
        <dbReference type="ARBA" id="ARBA00023136"/>
    </source>
</evidence>
<evidence type="ECO:0000256" key="4">
    <source>
        <dbReference type="ARBA" id="ARBA00022989"/>
    </source>
</evidence>
<evidence type="ECO:0000256" key="6">
    <source>
        <dbReference type="SAM" id="MobiDB-lite"/>
    </source>
</evidence>
<keyword evidence="10" id="KW-1185">Reference proteome</keyword>
<dbReference type="GO" id="GO:0005886">
    <property type="term" value="C:plasma membrane"/>
    <property type="evidence" value="ECO:0007669"/>
    <property type="project" value="TreeGrafter"/>
</dbReference>
<keyword evidence="2" id="KW-0813">Transport</keyword>
<dbReference type="EMBL" id="KB933223">
    <property type="protein sequence ID" value="EON98258.1"/>
    <property type="molecule type" value="Genomic_DNA"/>
</dbReference>
<comment type="subcellular location">
    <subcellularLocation>
        <location evidence="1">Membrane</location>
        <topology evidence="1">Multi-pass membrane protein</topology>
    </subcellularLocation>
</comment>
<protein>
    <submittedName>
        <fullName evidence="9">Putative efflux pump antibiotic resistance protein</fullName>
    </submittedName>
</protein>
<organism evidence="9 10">
    <name type="scientific">Phaeoacremonium minimum (strain UCR-PA7)</name>
    <name type="common">Esca disease fungus</name>
    <name type="synonym">Togninia minima</name>
    <dbReference type="NCBI Taxonomy" id="1286976"/>
    <lineage>
        <taxon>Eukaryota</taxon>
        <taxon>Fungi</taxon>
        <taxon>Dikarya</taxon>
        <taxon>Ascomycota</taxon>
        <taxon>Pezizomycotina</taxon>
        <taxon>Sordariomycetes</taxon>
        <taxon>Sordariomycetidae</taxon>
        <taxon>Togniniales</taxon>
        <taxon>Togniniaceae</taxon>
        <taxon>Phaeoacremonium</taxon>
    </lineage>
</organism>
<name>R8BG33_PHAM7</name>
<dbReference type="InterPro" id="IPR011701">
    <property type="entry name" value="MFS"/>
</dbReference>
<dbReference type="PRINTS" id="PR01036">
    <property type="entry name" value="TCRTETB"/>
</dbReference>
<dbReference type="SUPFAM" id="SSF103473">
    <property type="entry name" value="MFS general substrate transporter"/>
    <property type="match status" value="1"/>
</dbReference>
<feature type="transmembrane region" description="Helical" evidence="7">
    <location>
        <begin position="419"/>
        <end position="437"/>
    </location>
</feature>
<dbReference type="GeneID" id="19326837"/>
<dbReference type="RefSeq" id="XP_007916935.1">
    <property type="nucleotide sequence ID" value="XM_007918744.1"/>
</dbReference>
<feature type="transmembrane region" description="Helical" evidence="7">
    <location>
        <begin position="393"/>
        <end position="413"/>
    </location>
</feature>
<dbReference type="FunFam" id="1.20.1720.10:FF:000012">
    <property type="entry name" value="MFS toxin efflux pump (AflT)"/>
    <property type="match status" value="1"/>
</dbReference>
<gene>
    <name evidence="9" type="ORF">UCRPA7_6205</name>
</gene>
<dbReference type="GO" id="GO:0022857">
    <property type="term" value="F:transmembrane transporter activity"/>
    <property type="evidence" value="ECO:0007669"/>
    <property type="project" value="InterPro"/>
</dbReference>
<feature type="transmembrane region" description="Helical" evidence="7">
    <location>
        <begin position="187"/>
        <end position="206"/>
    </location>
</feature>